<gene>
    <name evidence="1" type="ORF">MCHUDSM44219_04084</name>
</gene>
<comment type="caution">
    <text evidence="1">The sequence shown here is derived from an EMBL/GenBank/DDBJ whole genome shotgun (WGS) entry which is preliminary data.</text>
</comment>
<evidence type="ECO:0000313" key="2">
    <source>
        <dbReference type="Proteomes" id="UP000036176"/>
    </source>
</evidence>
<reference evidence="1 2" key="1">
    <citation type="journal article" date="2015" name="Genome Biol. Evol.">
        <title>Characterization of Three Mycobacterium spp. with Potential Use in Bioremediation by Genome Sequencing and Comparative Genomics.</title>
        <authorList>
            <person name="Das S."/>
            <person name="Pettersson B.M."/>
            <person name="Behra P.R."/>
            <person name="Ramesh M."/>
            <person name="Dasgupta S."/>
            <person name="Bhattacharya A."/>
            <person name="Kirsebom L.A."/>
        </authorList>
    </citation>
    <scope>NUCLEOTIDE SEQUENCE [LARGE SCALE GENOMIC DNA]</scope>
    <source>
        <strain evidence="1 2">DSM 44219</strain>
    </source>
</reference>
<name>A0A0J6VV68_MYCCU</name>
<sequence length="68" mass="7126">MNNQDAALACPGTVAQLSQSALFILPPDERSAPHVSDLDMSVKFEPPIHSPSVVGHRPGFVGPVFSTG</sequence>
<dbReference type="EMBL" id="JYNX01000058">
    <property type="protein sequence ID" value="KMO74029.1"/>
    <property type="molecule type" value="Genomic_DNA"/>
</dbReference>
<proteinExistence type="predicted"/>
<organism evidence="1 2">
    <name type="scientific">Mycolicibacterium chubuense</name>
    <name type="common">Mycobacterium chubuense</name>
    <dbReference type="NCBI Taxonomy" id="1800"/>
    <lineage>
        <taxon>Bacteria</taxon>
        <taxon>Bacillati</taxon>
        <taxon>Actinomycetota</taxon>
        <taxon>Actinomycetes</taxon>
        <taxon>Mycobacteriales</taxon>
        <taxon>Mycobacteriaceae</taxon>
        <taxon>Mycolicibacterium</taxon>
    </lineage>
</organism>
<dbReference type="AlphaFoldDB" id="A0A0J6VV68"/>
<accession>A0A0J6VV68</accession>
<keyword evidence="2" id="KW-1185">Reference proteome</keyword>
<protein>
    <submittedName>
        <fullName evidence="1">Uncharacterized protein</fullName>
    </submittedName>
</protein>
<evidence type="ECO:0000313" key="1">
    <source>
        <dbReference type="EMBL" id="KMO74029.1"/>
    </source>
</evidence>
<dbReference type="Proteomes" id="UP000036176">
    <property type="component" value="Unassembled WGS sequence"/>
</dbReference>